<evidence type="ECO:0008006" key="4">
    <source>
        <dbReference type="Google" id="ProtNLM"/>
    </source>
</evidence>
<proteinExistence type="predicted"/>
<comment type="caution">
    <text evidence="2">The sequence shown here is derived from an EMBL/GenBank/DDBJ whole genome shotgun (WGS) entry which is preliminary data.</text>
</comment>
<keyword evidence="3" id="KW-1185">Reference proteome</keyword>
<accession>A0ABC8TZ44</accession>
<sequence>MIIKLHSLILCLLCILPSILVHKSTRCNRSCGTVLAKNLPFPFGFSSGCQILLNCTTNGTMVIHDFPVQQITSDSILVKIPAECGCPVETLQHLFSPNYAPTSQNAIFLQNCTSPLTPCEIPTTTVQTHFELPDCVSKDNIISCYSEPNNQGLFIDYHNLTGVQCRSLLSATVVSLGNLNNSAVLVDQVVQLGWWLEGDCQYQYCSEDSSCITNVSPIDGRPEYRCQCLEGFIGDGYRAALGCRKGMFQLPEFI</sequence>
<evidence type="ECO:0000313" key="3">
    <source>
        <dbReference type="Proteomes" id="UP001642360"/>
    </source>
</evidence>
<name>A0ABC8TZ44_9AQUA</name>
<evidence type="ECO:0000313" key="2">
    <source>
        <dbReference type="EMBL" id="CAK9174476.1"/>
    </source>
</evidence>
<dbReference type="EMBL" id="CAUOFW020006386">
    <property type="protein sequence ID" value="CAK9174476.1"/>
    <property type="molecule type" value="Genomic_DNA"/>
</dbReference>
<protein>
    <recommendedName>
        <fullName evidence="4">Wall-associated receptor kinase-like 20</fullName>
    </recommendedName>
</protein>
<organism evidence="2 3">
    <name type="scientific">Ilex paraguariensis</name>
    <name type="common">yerba mate</name>
    <dbReference type="NCBI Taxonomy" id="185542"/>
    <lineage>
        <taxon>Eukaryota</taxon>
        <taxon>Viridiplantae</taxon>
        <taxon>Streptophyta</taxon>
        <taxon>Embryophyta</taxon>
        <taxon>Tracheophyta</taxon>
        <taxon>Spermatophyta</taxon>
        <taxon>Magnoliopsida</taxon>
        <taxon>eudicotyledons</taxon>
        <taxon>Gunneridae</taxon>
        <taxon>Pentapetalae</taxon>
        <taxon>asterids</taxon>
        <taxon>campanulids</taxon>
        <taxon>Aquifoliales</taxon>
        <taxon>Aquifoliaceae</taxon>
        <taxon>Ilex</taxon>
    </lineage>
</organism>
<keyword evidence="1" id="KW-0732">Signal</keyword>
<dbReference type="AlphaFoldDB" id="A0ABC8TZ44"/>
<feature type="chain" id="PRO_5044779484" description="Wall-associated receptor kinase-like 20" evidence="1">
    <location>
        <begin position="22"/>
        <end position="254"/>
    </location>
</feature>
<evidence type="ECO:0000256" key="1">
    <source>
        <dbReference type="SAM" id="SignalP"/>
    </source>
</evidence>
<reference evidence="2 3" key="1">
    <citation type="submission" date="2024-02" db="EMBL/GenBank/DDBJ databases">
        <authorList>
            <person name="Vignale AGUSTIN F."/>
            <person name="Sosa J E."/>
            <person name="Modenutti C."/>
        </authorList>
    </citation>
    <scope>NUCLEOTIDE SEQUENCE [LARGE SCALE GENOMIC DNA]</scope>
</reference>
<dbReference type="Proteomes" id="UP001642360">
    <property type="component" value="Unassembled WGS sequence"/>
</dbReference>
<feature type="signal peptide" evidence="1">
    <location>
        <begin position="1"/>
        <end position="21"/>
    </location>
</feature>
<gene>
    <name evidence="2" type="ORF">ILEXP_LOCUS44228</name>
</gene>